<dbReference type="PANTHER" id="PTHR43745:SF2">
    <property type="entry name" value="NITROREDUCTASE MJ1384-RELATED"/>
    <property type="match status" value="1"/>
</dbReference>
<organism evidence="2 4">
    <name type="scientific">Holdemania massiliensis</name>
    <dbReference type="NCBI Taxonomy" id="1468449"/>
    <lineage>
        <taxon>Bacteria</taxon>
        <taxon>Bacillati</taxon>
        <taxon>Bacillota</taxon>
        <taxon>Erysipelotrichia</taxon>
        <taxon>Erysipelotrichales</taxon>
        <taxon>Erysipelotrichaceae</taxon>
        <taxon>Holdemania</taxon>
    </lineage>
</organism>
<accession>A0A6N7S5W8</accession>
<dbReference type="AlphaFoldDB" id="A0A6N7S5W8"/>
<dbReference type="PANTHER" id="PTHR43745">
    <property type="entry name" value="NITROREDUCTASE MJ1384-RELATED"/>
    <property type="match status" value="1"/>
</dbReference>
<feature type="domain" description="Nitroreductase" evidence="1">
    <location>
        <begin position="77"/>
        <end position="258"/>
    </location>
</feature>
<dbReference type="InterPro" id="IPR029479">
    <property type="entry name" value="Nitroreductase"/>
</dbReference>
<evidence type="ECO:0000313" key="2">
    <source>
        <dbReference type="EMBL" id="MSA89291.1"/>
    </source>
</evidence>
<dbReference type="Gene3D" id="3.40.109.10">
    <property type="entry name" value="NADH Oxidase"/>
    <property type="match status" value="1"/>
</dbReference>
<dbReference type="NCBIfam" id="TIGR03605">
    <property type="entry name" value="antibiot_sagB"/>
    <property type="match status" value="1"/>
</dbReference>
<dbReference type="InterPro" id="IPR052544">
    <property type="entry name" value="Bacteriocin_Proc_Enz"/>
</dbReference>
<dbReference type="GO" id="GO:0016491">
    <property type="term" value="F:oxidoreductase activity"/>
    <property type="evidence" value="ECO:0007669"/>
    <property type="project" value="InterPro"/>
</dbReference>
<dbReference type="Proteomes" id="UP000433575">
    <property type="component" value="Unassembled WGS sequence"/>
</dbReference>
<dbReference type="EMBL" id="WKPJ01000009">
    <property type="protein sequence ID" value="MSA89291.1"/>
    <property type="molecule type" value="Genomic_DNA"/>
</dbReference>
<dbReference type="CDD" id="cd02142">
    <property type="entry name" value="McbC_SagB-like_oxidoreductase"/>
    <property type="match status" value="1"/>
</dbReference>
<protein>
    <submittedName>
        <fullName evidence="2">SagB/ThcOx family dehydrogenase</fullName>
    </submittedName>
</protein>
<dbReference type="InterPro" id="IPR020051">
    <property type="entry name" value="SagB-type_dehydrogenase"/>
</dbReference>
<name>A0A6N7S5W8_9FIRM</name>
<dbReference type="Proteomes" id="UP000480929">
    <property type="component" value="Unassembled WGS sequence"/>
</dbReference>
<proteinExistence type="predicted"/>
<reference evidence="4 5" key="1">
    <citation type="journal article" date="2019" name="Nat. Med.">
        <title>A library of human gut bacterial isolates paired with longitudinal multiomics data enables mechanistic microbiome research.</title>
        <authorList>
            <person name="Poyet M."/>
            <person name="Groussin M."/>
            <person name="Gibbons S.M."/>
            <person name="Avila-Pacheco J."/>
            <person name="Jiang X."/>
            <person name="Kearney S.M."/>
            <person name="Perrotta A.R."/>
            <person name="Berdy B."/>
            <person name="Zhao S."/>
            <person name="Lieberman T.D."/>
            <person name="Swanson P.K."/>
            <person name="Smith M."/>
            <person name="Roesemann S."/>
            <person name="Alexander J.E."/>
            <person name="Rich S.A."/>
            <person name="Livny J."/>
            <person name="Vlamakis H."/>
            <person name="Clish C."/>
            <person name="Bullock K."/>
            <person name="Deik A."/>
            <person name="Scott J."/>
            <person name="Pierce K.A."/>
            <person name="Xavier R.J."/>
            <person name="Alm E.J."/>
        </authorList>
    </citation>
    <scope>NUCLEOTIDE SEQUENCE [LARGE SCALE GENOMIC DNA]</scope>
    <source>
        <strain evidence="2 4">BIOML-A4</strain>
        <strain evidence="3 5">BIOML-A5</strain>
    </source>
</reference>
<comment type="caution">
    <text evidence="2">The sequence shown here is derived from an EMBL/GenBank/DDBJ whole genome shotgun (WGS) entry which is preliminary data.</text>
</comment>
<evidence type="ECO:0000313" key="5">
    <source>
        <dbReference type="Proteomes" id="UP000480929"/>
    </source>
</evidence>
<sequence>MGAIMMMNEKRVKALIQEGRQFMHCQSLEDQDEFISDQQLKKPQPPLVKAAMRTQQIKLPRNFEALTKIEDFTEILSRRHSSRVFTQKPISLLQLSYLLWASQGVKEIRGKQYATLRTVPSGGARHGFETYLIVKKCEGLKSGAYHYLPMEHALEFLHEVDNDEKIISDSLCGQIWAGKASVVFYWSLIAYRCEWRYGIRAHRVALIDVGHVGQNLYLACAALNLGACGIAAFDDAICSKLFELDVNEEFVVYTAPVGTVNSDDIEKEKEFYRFVEEEGL</sequence>
<evidence type="ECO:0000259" key="1">
    <source>
        <dbReference type="Pfam" id="PF00881"/>
    </source>
</evidence>
<dbReference type="InterPro" id="IPR000415">
    <property type="entry name" value="Nitroreductase-like"/>
</dbReference>
<dbReference type="Pfam" id="PF00881">
    <property type="entry name" value="Nitroreductase"/>
    <property type="match status" value="1"/>
</dbReference>
<dbReference type="OrthoDB" id="9801593at2"/>
<evidence type="ECO:0000313" key="3">
    <source>
        <dbReference type="EMBL" id="MSC32969.1"/>
    </source>
</evidence>
<dbReference type="EMBL" id="WKPI01000010">
    <property type="protein sequence ID" value="MSC32969.1"/>
    <property type="molecule type" value="Genomic_DNA"/>
</dbReference>
<gene>
    <name evidence="3" type="ORF">GKD88_07530</name>
    <name evidence="2" type="ORF">GKE08_08125</name>
</gene>
<evidence type="ECO:0000313" key="4">
    <source>
        <dbReference type="Proteomes" id="UP000433575"/>
    </source>
</evidence>
<keyword evidence="5" id="KW-1185">Reference proteome</keyword>
<dbReference type="SUPFAM" id="SSF55469">
    <property type="entry name" value="FMN-dependent nitroreductase-like"/>
    <property type="match status" value="1"/>
</dbReference>